<accession>A0A7W9NJE5</accession>
<name>A0A7W9NJE5_9PSEU</name>
<feature type="signal peptide" evidence="1">
    <location>
        <begin position="1"/>
        <end position="23"/>
    </location>
</feature>
<proteinExistence type="predicted"/>
<evidence type="ECO:0000313" key="3">
    <source>
        <dbReference type="Proteomes" id="UP000585638"/>
    </source>
</evidence>
<keyword evidence="1" id="KW-0732">Signal</keyword>
<dbReference type="RefSeq" id="WP_184866470.1">
    <property type="nucleotide sequence ID" value="NZ_BAAAWY010000005.1"/>
</dbReference>
<dbReference type="PROSITE" id="PS51257">
    <property type="entry name" value="PROKAR_LIPOPROTEIN"/>
    <property type="match status" value="1"/>
</dbReference>
<sequence>MARRLLLVAAVAFAAAGCSGGPATPPAPTTTSTVDPVAVCTNQLVYWTKDILGNAKDTGLDYQEMGLDGDQYEALQALIEQARQHQSGGAVPPDWLQEQAKAACTRLAAKSPTPTTSGGYGWP</sequence>
<protein>
    <recommendedName>
        <fullName evidence="4">Lipoprotein</fullName>
    </recommendedName>
</protein>
<dbReference type="EMBL" id="JACHIR010000001">
    <property type="protein sequence ID" value="MBB5894564.1"/>
    <property type="molecule type" value="Genomic_DNA"/>
</dbReference>
<dbReference type="Proteomes" id="UP000585638">
    <property type="component" value="Unassembled WGS sequence"/>
</dbReference>
<feature type="chain" id="PRO_5039588949" description="Lipoprotein" evidence="1">
    <location>
        <begin position="24"/>
        <end position="123"/>
    </location>
</feature>
<evidence type="ECO:0000313" key="2">
    <source>
        <dbReference type="EMBL" id="MBB5894564.1"/>
    </source>
</evidence>
<gene>
    <name evidence="2" type="ORF">BJ998_005760</name>
</gene>
<dbReference type="AlphaFoldDB" id="A0A7W9NJE5"/>
<organism evidence="2 3">
    <name type="scientific">Kutzneria kofuensis</name>
    <dbReference type="NCBI Taxonomy" id="103725"/>
    <lineage>
        <taxon>Bacteria</taxon>
        <taxon>Bacillati</taxon>
        <taxon>Actinomycetota</taxon>
        <taxon>Actinomycetes</taxon>
        <taxon>Pseudonocardiales</taxon>
        <taxon>Pseudonocardiaceae</taxon>
        <taxon>Kutzneria</taxon>
    </lineage>
</organism>
<comment type="caution">
    <text evidence="2">The sequence shown here is derived from an EMBL/GenBank/DDBJ whole genome shotgun (WGS) entry which is preliminary data.</text>
</comment>
<evidence type="ECO:0000256" key="1">
    <source>
        <dbReference type="SAM" id="SignalP"/>
    </source>
</evidence>
<reference evidence="2 3" key="1">
    <citation type="submission" date="2020-08" db="EMBL/GenBank/DDBJ databases">
        <title>Sequencing the genomes of 1000 actinobacteria strains.</title>
        <authorList>
            <person name="Klenk H.-P."/>
        </authorList>
    </citation>
    <scope>NUCLEOTIDE SEQUENCE [LARGE SCALE GENOMIC DNA]</scope>
    <source>
        <strain evidence="2 3">DSM 43851</strain>
    </source>
</reference>
<evidence type="ECO:0008006" key="4">
    <source>
        <dbReference type="Google" id="ProtNLM"/>
    </source>
</evidence>
<keyword evidence="3" id="KW-1185">Reference proteome</keyword>